<dbReference type="InterPro" id="IPR040684">
    <property type="entry name" value="HMUDK_hel"/>
</dbReference>
<organism evidence="2 3">
    <name type="scientific">Agromyces bauzanensis</name>
    <dbReference type="NCBI Taxonomy" id="1308924"/>
    <lineage>
        <taxon>Bacteria</taxon>
        <taxon>Bacillati</taxon>
        <taxon>Actinomycetota</taxon>
        <taxon>Actinomycetes</taxon>
        <taxon>Micrococcales</taxon>
        <taxon>Microbacteriaceae</taxon>
        <taxon>Agromyces</taxon>
    </lineage>
</organism>
<dbReference type="Proteomes" id="UP000636956">
    <property type="component" value="Unassembled WGS sequence"/>
</dbReference>
<feature type="domain" description="5-hmdU DNA kinase helical" evidence="1">
    <location>
        <begin position="15"/>
        <end position="289"/>
    </location>
</feature>
<evidence type="ECO:0000313" key="3">
    <source>
        <dbReference type="Proteomes" id="UP000636956"/>
    </source>
</evidence>
<keyword evidence="3" id="KW-1185">Reference proteome</keyword>
<proteinExistence type="predicted"/>
<protein>
    <recommendedName>
        <fullName evidence="1">5-hmdU DNA kinase helical domain-containing protein</fullName>
    </recommendedName>
</protein>
<evidence type="ECO:0000313" key="2">
    <source>
        <dbReference type="EMBL" id="GGJ87401.1"/>
    </source>
</evidence>
<evidence type="ECO:0000259" key="1">
    <source>
        <dbReference type="Pfam" id="PF18723"/>
    </source>
</evidence>
<comment type="caution">
    <text evidence="2">The sequence shown here is derived from an EMBL/GenBank/DDBJ whole genome shotgun (WGS) entry which is preliminary data.</text>
</comment>
<name>A0A917UVB6_9MICO</name>
<reference evidence="2" key="1">
    <citation type="journal article" date="2014" name="Int. J. Syst. Evol. Microbiol.">
        <title>Complete genome sequence of Corynebacterium casei LMG S-19264T (=DSM 44701T), isolated from a smear-ripened cheese.</title>
        <authorList>
            <consortium name="US DOE Joint Genome Institute (JGI-PGF)"/>
            <person name="Walter F."/>
            <person name="Albersmeier A."/>
            <person name="Kalinowski J."/>
            <person name="Ruckert C."/>
        </authorList>
    </citation>
    <scope>NUCLEOTIDE SEQUENCE</scope>
    <source>
        <strain evidence="2">CGMCC 1.8984</strain>
    </source>
</reference>
<gene>
    <name evidence="2" type="ORF">GCM10011372_27370</name>
</gene>
<dbReference type="EMBL" id="BMMD01000017">
    <property type="protein sequence ID" value="GGJ87401.1"/>
    <property type="molecule type" value="Genomic_DNA"/>
</dbReference>
<dbReference type="AlphaFoldDB" id="A0A917UVB6"/>
<accession>A0A917UVB6</accession>
<sequence length="332" mass="37332">MRHIRIGNADVQASDVLASYWFFAAERQRVYHRRLAGTPSPWTVDPILTKFRFTNAYRAADRVSQDLIRVAYAGSQSRDDLVLRVLLYRFFNRPSTWGALEAAVGEIGVDTFDVESYDRVLSGLLADGHRVYSAAYIVPPPPFGAERKHRNHLLLIQHMLRSGVVEKLGTADSLQQVYEVIASYPSLGPFLSYQLAIDLNYTTLLDFEEDDFVVPGPGARSGIAKCFPGLGTVPAEDVIRWMVDHQEEEFERHDLVFEDLFGRRLTLIDCQNLFCETDKYARVAHPDARGVGGRTRIKQQFTPQGSPAAPYFPPKWGINERAGALRGDLVSA</sequence>
<reference evidence="2" key="2">
    <citation type="submission" date="2020-09" db="EMBL/GenBank/DDBJ databases">
        <authorList>
            <person name="Sun Q."/>
            <person name="Zhou Y."/>
        </authorList>
    </citation>
    <scope>NUCLEOTIDE SEQUENCE</scope>
    <source>
        <strain evidence="2">CGMCC 1.8984</strain>
    </source>
</reference>
<dbReference type="Pfam" id="PF18723">
    <property type="entry name" value="HMUDK_hel"/>
    <property type="match status" value="1"/>
</dbReference>